<keyword evidence="3" id="KW-1185">Reference proteome</keyword>
<name>A0ABQ9WUK8_9EUKA</name>
<feature type="compositionally biased region" description="Basic residues" evidence="1">
    <location>
        <begin position="552"/>
        <end position="561"/>
    </location>
</feature>
<gene>
    <name evidence="2" type="ORF">BLNAU_21898</name>
</gene>
<dbReference type="Proteomes" id="UP001281761">
    <property type="component" value="Unassembled WGS sequence"/>
</dbReference>
<evidence type="ECO:0000313" key="2">
    <source>
        <dbReference type="EMBL" id="KAK2943170.1"/>
    </source>
</evidence>
<evidence type="ECO:0000256" key="1">
    <source>
        <dbReference type="SAM" id="MobiDB-lite"/>
    </source>
</evidence>
<protein>
    <submittedName>
        <fullName evidence="2">Uncharacterized protein</fullName>
    </submittedName>
</protein>
<organism evidence="2 3">
    <name type="scientific">Blattamonas nauphoetae</name>
    <dbReference type="NCBI Taxonomy" id="2049346"/>
    <lineage>
        <taxon>Eukaryota</taxon>
        <taxon>Metamonada</taxon>
        <taxon>Preaxostyla</taxon>
        <taxon>Oxymonadida</taxon>
        <taxon>Blattamonas</taxon>
    </lineage>
</organism>
<sequence length="561" mass="63462">MQNDLQSGIDHAIQDLVACDGISLSTASGDRMRNVVVEAIKLGQKRSLARPESLYVHHSRKTITKAITERSNTLFSTQFSSPLYRLTSLAIDSGTTAHKSYNVFVVLNSQEDSPPPLYNLDQNRHTNEILAASIGSTIDTLSQLKTLVLSIVTDGYRGFSSGLCGLSRIRHLQNGAAQSMHLWRIFLREALTTMLKPSQNYQFPSSHHPPTTQTFIDLTEETRPTRRRCLQKMAIAVQRMYDDDETEDSEEWRVDPDYSQKKDVPRSRQYQESQMKIETEIIDVEDDGQSHHAQDHIGPAQYEETMQIDLDDTTIADDGITPAENGSPMGMNSVLLSIQNRQWKVEIYHMLREMLRESLSIQDGATISKLVSIGLDILEMKQNQGIRAIEDTEAESGRKRRGRRHGDHFGDEDADQLSCLVYSGALVLFVIQTKDLPFSFTGTHGARRYHHSGVQLPKDWIEDAEMRSAISRILKVGCEERMRLCKLGKLSAGGRSGQEERMESVCNETSKISHDFAKIEHIEDQLGEDREEPLHTPQTCPDQATYADRKSPRNRRLIQSH</sequence>
<dbReference type="EMBL" id="JARBJD010000358">
    <property type="protein sequence ID" value="KAK2943170.1"/>
    <property type="molecule type" value="Genomic_DNA"/>
</dbReference>
<proteinExistence type="predicted"/>
<comment type="caution">
    <text evidence="2">The sequence shown here is derived from an EMBL/GenBank/DDBJ whole genome shotgun (WGS) entry which is preliminary data.</text>
</comment>
<accession>A0ABQ9WUK8</accession>
<feature type="region of interest" description="Disordered" evidence="1">
    <location>
        <begin position="528"/>
        <end position="561"/>
    </location>
</feature>
<evidence type="ECO:0000313" key="3">
    <source>
        <dbReference type="Proteomes" id="UP001281761"/>
    </source>
</evidence>
<reference evidence="2 3" key="1">
    <citation type="journal article" date="2022" name="bioRxiv">
        <title>Genomics of Preaxostyla Flagellates Illuminates Evolutionary Transitions and the Path Towards Mitochondrial Loss.</title>
        <authorList>
            <person name="Novak L.V.F."/>
            <person name="Treitli S.C."/>
            <person name="Pyrih J."/>
            <person name="Halakuc P."/>
            <person name="Pipaliya S.V."/>
            <person name="Vacek V."/>
            <person name="Brzon O."/>
            <person name="Soukal P."/>
            <person name="Eme L."/>
            <person name="Dacks J.B."/>
            <person name="Karnkowska A."/>
            <person name="Elias M."/>
            <person name="Hampl V."/>
        </authorList>
    </citation>
    <scope>NUCLEOTIDE SEQUENCE [LARGE SCALE GENOMIC DNA]</scope>
    <source>
        <strain evidence="2">NAU3</strain>
        <tissue evidence="2">Gut</tissue>
    </source>
</reference>